<protein>
    <submittedName>
        <fullName evidence="2">Uncharacterized protein</fullName>
    </submittedName>
</protein>
<evidence type="ECO:0000313" key="3">
    <source>
        <dbReference type="Proteomes" id="UP000249799"/>
    </source>
</evidence>
<keyword evidence="1" id="KW-0802">TPR repeat</keyword>
<dbReference type="Proteomes" id="UP000249799">
    <property type="component" value="Chromosome"/>
</dbReference>
<dbReference type="InterPro" id="IPR011990">
    <property type="entry name" value="TPR-like_helical_dom_sf"/>
</dbReference>
<proteinExistence type="predicted"/>
<accession>A0A2Z4FL49</accession>
<name>A0A2Z4FL49_9DELT</name>
<evidence type="ECO:0000256" key="1">
    <source>
        <dbReference type="PROSITE-ProRule" id="PRU00339"/>
    </source>
</evidence>
<dbReference type="PROSITE" id="PS50005">
    <property type="entry name" value="TPR"/>
    <property type="match status" value="1"/>
</dbReference>
<dbReference type="AlphaFoldDB" id="A0A2Z4FL49"/>
<dbReference type="SMART" id="SM00028">
    <property type="entry name" value="TPR"/>
    <property type="match status" value="1"/>
</dbReference>
<dbReference type="SUPFAM" id="SSF48452">
    <property type="entry name" value="TPR-like"/>
    <property type="match status" value="1"/>
</dbReference>
<organism evidence="2 3">
    <name type="scientific">Bradymonas sediminis</name>
    <dbReference type="NCBI Taxonomy" id="1548548"/>
    <lineage>
        <taxon>Bacteria</taxon>
        <taxon>Deltaproteobacteria</taxon>
        <taxon>Bradymonadales</taxon>
        <taxon>Bradymonadaceae</taxon>
        <taxon>Bradymonas</taxon>
    </lineage>
</organism>
<dbReference type="Gene3D" id="1.25.40.10">
    <property type="entry name" value="Tetratricopeptide repeat domain"/>
    <property type="match status" value="1"/>
</dbReference>
<dbReference type="OrthoDB" id="5526307at2"/>
<sequence length="248" mass="28687">MSDSFKSSRSNERAAEIRAMVEADFERISQTRDPYGVMNLAPNCDIQLVRERFERYERFYRVENFRRFDDPELTVRAQEIRSALSRAMVAINGRENAMVDARRASQNLPGFVVPAHDDDCVHLGDIYFRDGLTYLRLGDLNAAEDCLHRAVDHDPTRGILLAYLHYARYKLRNNDPLVVEACEENLRRAASMEPDNVEVFIILMRFGLNIEDPEFALEALTRIEALSPEHPKLSKLRERFARLKARPA</sequence>
<reference evidence="2 3" key="1">
    <citation type="submission" date="2018-06" db="EMBL/GenBank/DDBJ databases">
        <title>Lujinxingia sediminis gen. nov. sp. nov., a new facultative anaerobic member of the class Deltaproteobacteria, and proposal of Lujinxingaceae fam. nov.</title>
        <authorList>
            <person name="Guo L.-Y."/>
            <person name="Li C.-M."/>
            <person name="Wang S."/>
            <person name="Du Z.-J."/>
        </authorList>
    </citation>
    <scope>NUCLEOTIDE SEQUENCE [LARGE SCALE GENOMIC DNA]</scope>
    <source>
        <strain evidence="2 3">FA350</strain>
    </source>
</reference>
<keyword evidence="3" id="KW-1185">Reference proteome</keyword>
<evidence type="ECO:0000313" key="2">
    <source>
        <dbReference type="EMBL" id="AWV89622.1"/>
    </source>
</evidence>
<gene>
    <name evidence="2" type="ORF">DN745_09835</name>
</gene>
<dbReference type="KEGG" id="bsed:DN745_09835"/>
<dbReference type="EMBL" id="CP030032">
    <property type="protein sequence ID" value="AWV89622.1"/>
    <property type="molecule type" value="Genomic_DNA"/>
</dbReference>
<feature type="repeat" description="TPR" evidence="1">
    <location>
        <begin position="124"/>
        <end position="157"/>
    </location>
</feature>
<dbReference type="RefSeq" id="WP_111334430.1">
    <property type="nucleotide sequence ID" value="NZ_CP030032.1"/>
</dbReference>
<dbReference type="InterPro" id="IPR019734">
    <property type="entry name" value="TPR_rpt"/>
</dbReference>